<dbReference type="InterPro" id="IPR020846">
    <property type="entry name" value="MFS_dom"/>
</dbReference>
<dbReference type="OrthoDB" id="9807274at2"/>
<dbReference type="EMBL" id="SADV01000037">
    <property type="protein sequence ID" value="TQR27320.1"/>
    <property type="molecule type" value="Genomic_DNA"/>
</dbReference>
<comment type="caution">
    <text evidence="8">The sequence shown here is derived from an EMBL/GenBank/DDBJ whole genome shotgun (WGS) entry which is preliminary data.</text>
</comment>
<organism evidence="8 9">
    <name type="scientific">Lysinibacillus sphaericus</name>
    <name type="common">Bacillus sphaericus</name>
    <dbReference type="NCBI Taxonomy" id="1421"/>
    <lineage>
        <taxon>Bacteria</taxon>
        <taxon>Bacillati</taxon>
        <taxon>Bacillota</taxon>
        <taxon>Bacilli</taxon>
        <taxon>Bacillales</taxon>
        <taxon>Bacillaceae</taxon>
        <taxon>Lysinibacillus</taxon>
    </lineage>
</organism>
<dbReference type="AlphaFoldDB" id="A0A544U7N5"/>
<dbReference type="InterPro" id="IPR036259">
    <property type="entry name" value="MFS_trans_sf"/>
</dbReference>
<keyword evidence="2" id="KW-0813">Transport</keyword>
<dbReference type="Gene3D" id="1.20.1720.10">
    <property type="entry name" value="Multidrug resistance protein D"/>
    <property type="match status" value="1"/>
</dbReference>
<feature type="transmembrane region" description="Helical" evidence="6">
    <location>
        <begin position="392"/>
        <end position="413"/>
    </location>
</feature>
<proteinExistence type="predicted"/>
<dbReference type="Pfam" id="PF07690">
    <property type="entry name" value="MFS_1"/>
    <property type="match status" value="1"/>
</dbReference>
<evidence type="ECO:0000259" key="7">
    <source>
        <dbReference type="PROSITE" id="PS50850"/>
    </source>
</evidence>
<evidence type="ECO:0000256" key="3">
    <source>
        <dbReference type="ARBA" id="ARBA00022692"/>
    </source>
</evidence>
<dbReference type="PANTHER" id="PTHR23501:SF191">
    <property type="entry name" value="VACUOLAR BASIC AMINO ACID TRANSPORTER 4"/>
    <property type="match status" value="1"/>
</dbReference>
<feature type="transmembrane region" description="Helical" evidence="6">
    <location>
        <begin position="157"/>
        <end position="178"/>
    </location>
</feature>
<dbReference type="RefSeq" id="WP_142510918.1">
    <property type="nucleotide sequence ID" value="NZ_SADV01000037.1"/>
</dbReference>
<dbReference type="Gene3D" id="1.20.1250.20">
    <property type="entry name" value="MFS general substrate transporter like domains"/>
    <property type="match status" value="1"/>
</dbReference>
<dbReference type="PANTHER" id="PTHR23501">
    <property type="entry name" value="MAJOR FACILITATOR SUPERFAMILY"/>
    <property type="match status" value="1"/>
</dbReference>
<feature type="domain" description="Major facilitator superfamily (MFS) profile" evidence="7">
    <location>
        <begin position="5"/>
        <end position="474"/>
    </location>
</feature>
<evidence type="ECO:0000256" key="4">
    <source>
        <dbReference type="ARBA" id="ARBA00022989"/>
    </source>
</evidence>
<reference evidence="8 9" key="1">
    <citation type="submission" date="2018-03" db="EMBL/GenBank/DDBJ databases">
        <title>Aerobic endospore-forming bacteria genome sequencing and assembly.</title>
        <authorList>
            <person name="Cavalcante D.A."/>
            <person name="Driks A."/>
            <person name="Putonti C."/>
            <person name="De-Souza M.T."/>
        </authorList>
    </citation>
    <scope>NUCLEOTIDE SEQUENCE [LARGE SCALE GENOMIC DNA]</scope>
    <source>
        <strain evidence="8 9">SDF0037</strain>
    </source>
</reference>
<feature type="transmembrane region" description="Helical" evidence="6">
    <location>
        <begin position="190"/>
        <end position="209"/>
    </location>
</feature>
<gene>
    <name evidence="8" type="ORF">C7Y47_23295</name>
</gene>
<accession>A0A544U7N5</accession>
<evidence type="ECO:0000256" key="6">
    <source>
        <dbReference type="SAM" id="Phobius"/>
    </source>
</evidence>
<evidence type="ECO:0000256" key="1">
    <source>
        <dbReference type="ARBA" id="ARBA00004651"/>
    </source>
</evidence>
<feature type="transmembrane region" description="Helical" evidence="6">
    <location>
        <begin position="450"/>
        <end position="470"/>
    </location>
</feature>
<dbReference type="GO" id="GO:0022857">
    <property type="term" value="F:transmembrane transporter activity"/>
    <property type="evidence" value="ECO:0007669"/>
    <property type="project" value="InterPro"/>
</dbReference>
<feature type="transmembrane region" description="Helical" evidence="6">
    <location>
        <begin position="95"/>
        <end position="120"/>
    </location>
</feature>
<dbReference type="FunFam" id="1.20.1720.10:FF:000019">
    <property type="entry name" value="DHA2 family efflux MFS transporter permease subunit"/>
    <property type="match status" value="1"/>
</dbReference>
<evidence type="ECO:0000256" key="5">
    <source>
        <dbReference type="ARBA" id="ARBA00023136"/>
    </source>
</evidence>
<feature type="transmembrane region" description="Helical" evidence="6">
    <location>
        <begin position="325"/>
        <end position="344"/>
    </location>
</feature>
<evidence type="ECO:0000256" key="2">
    <source>
        <dbReference type="ARBA" id="ARBA00022448"/>
    </source>
</evidence>
<dbReference type="PRINTS" id="PR01036">
    <property type="entry name" value="TCRTETB"/>
</dbReference>
<name>A0A544U7N5_LYSSH</name>
<evidence type="ECO:0000313" key="9">
    <source>
        <dbReference type="Proteomes" id="UP000317944"/>
    </source>
</evidence>
<feature type="transmembrane region" description="Helical" evidence="6">
    <location>
        <begin position="261"/>
        <end position="283"/>
    </location>
</feature>
<dbReference type="Proteomes" id="UP000317944">
    <property type="component" value="Unassembled WGS sequence"/>
</dbReference>
<feature type="transmembrane region" description="Helical" evidence="6">
    <location>
        <begin position="70"/>
        <end position="89"/>
    </location>
</feature>
<feature type="transmembrane region" description="Helical" evidence="6">
    <location>
        <begin position="39"/>
        <end position="58"/>
    </location>
</feature>
<keyword evidence="3 6" id="KW-0812">Transmembrane</keyword>
<keyword evidence="5 6" id="KW-0472">Membrane</keyword>
<dbReference type="GO" id="GO:0005886">
    <property type="term" value="C:plasma membrane"/>
    <property type="evidence" value="ECO:0007669"/>
    <property type="project" value="UniProtKB-SubCell"/>
</dbReference>
<comment type="subcellular location">
    <subcellularLocation>
        <location evidence="1">Cell membrane</location>
        <topology evidence="1">Multi-pass membrane protein</topology>
    </subcellularLocation>
</comment>
<feature type="transmembrane region" description="Helical" evidence="6">
    <location>
        <begin position="132"/>
        <end position="151"/>
    </location>
</feature>
<dbReference type="InterPro" id="IPR011701">
    <property type="entry name" value="MFS"/>
</dbReference>
<dbReference type="SUPFAM" id="SSF103473">
    <property type="entry name" value="MFS general substrate transporter"/>
    <property type="match status" value="1"/>
</dbReference>
<feature type="transmembrane region" description="Helical" evidence="6">
    <location>
        <begin position="221"/>
        <end position="240"/>
    </location>
</feature>
<dbReference type="PROSITE" id="PS50850">
    <property type="entry name" value="MFS"/>
    <property type="match status" value="1"/>
</dbReference>
<dbReference type="CDD" id="cd17502">
    <property type="entry name" value="MFS_Azr1_MDR_like"/>
    <property type="match status" value="1"/>
</dbReference>
<protein>
    <submittedName>
        <fullName evidence="8">MFS transporter</fullName>
    </submittedName>
</protein>
<feature type="transmembrane region" description="Helical" evidence="6">
    <location>
        <begin position="350"/>
        <end position="372"/>
    </location>
</feature>
<feature type="transmembrane region" description="Helical" evidence="6">
    <location>
        <begin position="295"/>
        <end position="313"/>
    </location>
</feature>
<evidence type="ECO:0000313" key="8">
    <source>
        <dbReference type="EMBL" id="TQR27320.1"/>
    </source>
</evidence>
<sequence length="479" mass="51548">MRKKVILSLMLMTFLSAVEGTIISTAIPRITSDLSGVELVSWVYAIYMLATAVSTPIYGKLADLFGRKKVLLIGATIFLVGSALCGVVTSMEQLIVFRALQGLGAGAIMPITMTIMGDLYSEVKDRAKAQGWISAVWGISGVIGPLVGGFLVDSLSWRYIFFLNVPFGIIACLMIVIYYKESIKPAKHHIDYFGATVFSLSTIALLYALLTGSSKQNWGDITIIGLLIFAAVSFIIFLFIEKKSPEPLIPLALFSNRTLSIINILTLISGAMIISITMYLPIWSQGVLGKNATEAGLVLMPLPVMWTFGTIFSGKLIDYLKTKQIILLGASILSVAAFSLFTLSTDSPTFLIYVAVGLFGLGMGLIIPIYMVTIQSAVPTHTRGTAIGLNTFINTFSQTLGAAVFGAIFNTMIHAQGIKNLNLVSSGGHGGTTATIVTESQEALASGVHFIYMSTFILALVTLVIVWFLLKPSTQTSEQ</sequence>
<keyword evidence="4 6" id="KW-1133">Transmembrane helix</keyword>